<dbReference type="CTD" id="8234006"/>
<name>E0VRW8_PEDHC</name>
<feature type="compositionally biased region" description="Polar residues" evidence="3">
    <location>
        <begin position="406"/>
        <end position="418"/>
    </location>
</feature>
<dbReference type="PROSITE" id="PS50012">
    <property type="entry name" value="RCC1_3"/>
    <property type="match status" value="6"/>
</dbReference>
<reference evidence="5" key="1">
    <citation type="submission" date="2007-04" db="EMBL/GenBank/DDBJ databases">
        <title>Annotation of Pediculus humanus corporis strain USDA.</title>
        <authorList>
            <person name="Kirkness E."/>
            <person name="Hannick L."/>
            <person name="Hass B."/>
            <person name="Bruggner R."/>
            <person name="Lawson D."/>
            <person name="Bidwell S."/>
            <person name="Joardar V."/>
            <person name="Caler E."/>
            <person name="Walenz B."/>
            <person name="Inman J."/>
            <person name="Schobel S."/>
            <person name="Galinsky K."/>
            <person name="Amedeo P."/>
            <person name="Strausberg R."/>
        </authorList>
    </citation>
    <scope>NUCLEOTIDE SEQUENCE</scope>
    <source>
        <strain evidence="5">USDA</strain>
    </source>
</reference>
<evidence type="ECO:0000313" key="5">
    <source>
        <dbReference type="EMBL" id="EEB16124.1"/>
    </source>
</evidence>
<evidence type="ECO:0000256" key="1">
    <source>
        <dbReference type="ARBA" id="ARBA00022737"/>
    </source>
</evidence>
<feature type="repeat" description="RCC1" evidence="2">
    <location>
        <begin position="260"/>
        <end position="313"/>
    </location>
</feature>
<dbReference type="Pfam" id="PF25390">
    <property type="entry name" value="WD40_RLD"/>
    <property type="match status" value="1"/>
</dbReference>
<dbReference type="EMBL" id="DS235577">
    <property type="protein sequence ID" value="EEB16124.1"/>
    <property type="molecule type" value="Genomic_DNA"/>
</dbReference>
<protein>
    <submittedName>
        <fullName evidence="5">X-linked retinitis pigmentosa GTPase regulator, putative</fullName>
    </submittedName>
</protein>
<dbReference type="STRING" id="121224.E0VRW8"/>
<dbReference type="InterPro" id="IPR058923">
    <property type="entry name" value="RCC1-like_dom"/>
</dbReference>
<dbReference type="GeneID" id="8234006"/>
<keyword evidence="7" id="KW-1185">Reference proteome</keyword>
<gene>
    <name evidence="6" type="primary">8234006</name>
    <name evidence="5" type="ORF">Phum_PHUM405850</name>
</gene>
<dbReference type="InParanoid" id="E0VRW8"/>
<dbReference type="InterPro" id="IPR009091">
    <property type="entry name" value="RCC1/BLIP-II"/>
</dbReference>
<feature type="domain" description="RCC1-like" evidence="4">
    <location>
        <begin position="90"/>
        <end position="365"/>
    </location>
</feature>
<proteinExistence type="predicted"/>
<evidence type="ECO:0000259" key="4">
    <source>
        <dbReference type="Pfam" id="PF25390"/>
    </source>
</evidence>
<dbReference type="Pfam" id="PF13540">
    <property type="entry name" value="RCC1_2"/>
    <property type="match status" value="1"/>
</dbReference>
<feature type="repeat" description="RCC1" evidence="2">
    <location>
        <begin position="314"/>
        <end position="366"/>
    </location>
</feature>
<evidence type="ECO:0000313" key="7">
    <source>
        <dbReference type="Proteomes" id="UP000009046"/>
    </source>
</evidence>
<dbReference type="Gene3D" id="2.130.10.30">
    <property type="entry name" value="Regulator of chromosome condensation 1/beta-lactamase-inhibitor protein II"/>
    <property type="match status" value="1"/>
</dbReference>
<dbReference type="PANTHER" id="PTHR22872:SF9">
    <property type="entry name" value="X-LINKED RETINITIS PIGMENTOSA GTPASE REGULATOR"/>
    <property type="match status" value="1"/>
</dbReference>
<feature type="region of interest" description="Disordered" evidence="3">
    <location>
        <begin position="393"/>
        <end position="423"/>
    </location>
</feature>
<dbReference type="RefSeq" id="XP_002428862.1">
    <property type="nucleotide sequence ID" value="XM_002428817.1"/>
</dbReference>
<feature type="repeat" description="RCC1" evidence="2">
    <location>
        <begin position="107"/>
        <end position="160"/>
    </location>
</feature>
<evidence type="ECO:0000313" key="6">
    <source>
        <dbReference type="EnsemblMetazoa" id="PHUM405850-PA"/>
    </source>
</evidence>
<evidence type="ECO:0000256" key="3">
    <source>
        <dbReference type="SAM" id="MobiDB-lite"/>
    </source>
</evidence>
<dbReference type="InterPro" id="IPR000408">
    <property type="entry name" value="Reg_chr_condens"/>
</dbReference>
<feature type="repeat" description="RCC1" evidence="2">
    <location>
        <begin position="161"/>
        <end position="210"/>
    </location>
</feature>
<accession>E0VRW8</accession>
<keyword evidence="1" id="KW-0677">Repeat</keyword>
<dbReference type="OrthoDB" id="10256179at2759"/>
<dbReference type="EMBL" id="AAZO01004840">
    <property type="status" value="NOT_ANNOTATED_CDS"/>
    <property type="molecule type" value="Genomic_DNA"/>
</dbReference>
<dbReference type="SUPFAM" id="SSF50985">
    <property type="entry name" value="RCC1/BLIP-II"/>
    <property type="match status" value="1"/>
</dbReference>
<dbReference type="AlphaFoldDB" id="E0VRW8"/>
<feature type="repeat" description="RCC1" evidence="2">
    <location>
        <begin position="55"/>
        <end position="106"/>
    </location>
</feature>
<dbReference type="OMA" id="LENHENA"/>
<dbReference type="HOGENOM" id="CLU_005210_5_0_1"/>
<dbReference type="eggNOG" id="KOG1426">
    <property type="taxonomic scope" value="Eukaryota"/>
</dbReference>
<dbReference type="InterPro" id="IPR051625">
    <property type="entry name" value="Signaling_Regulatory_Domain"/>
</dbReference>
<dbReference type="PRINTS" id="PR00633">
    <property type="entry name" value="RCCNDNSATION"/>
</dbReference>
<dbReference type="EnsemblMetazoa" id="PHUM405850-RA">
    <property type="protein sequence ID" value="PHUM405850-PA"/>
    <property type="gene ID" value="PHUM405850"/>
</dbReference>
<organism>
    <name type="scientific">Pediculus humanus subsp. corporis</name>
    <name type="common">Body louse</name>
    <dbReference type="NCBI Taxonomy" id="121224"/>
    <lineage>
        <taxon>Eukaryota</taxon>
        <taxon>Metazoa</taxon>
        <taxon>Ecdysozoa</taxon>
        <taxon>Arthropoda</taxon>
        <taxon>Hexapoda</taxon>
        <taxon>Insecta</taxon>
        <taxon>Pterygota</taxon>
        <taxon>Neoptera</taxon>
        <taxon>Paraneoptera</taxon>
        <taxon>Psocodea</taxon>
        <taxon>Troctomorpha</taxon>
        <taxon>Phthiraptera</taxon>
        <taxon>Anoplura</taxon>
        <taxon>Pediculidae</taxon>
        <taxon>Pediculus</taxon>
    </lineage>
</organism>
<feature type="compositionally biased region" description="Basic and acidic residues" evidence="3">
    <location>
        <begin position="393"/>
        <end position="405"/>
    </location>
</feature>
<dbReference type="VEuPathDB" id="VectorBase:PHUM405850"/>
<dbReference type="PANTHER" id="PTHR22872">
    <property type="entry name" value="BTK-BINDING PROTEIN-RELATED"/>
    <property type="match status" value="1"/>
</dbReference>
<evidence type="ECO:0000256" key="2">
    <source>
        <dbReference type="PROSITE-ProRule" id="PRU00235"/>
    </source>
</evidence>
<reference evidence="6" key="3">
    <citation type="submission" date="2021-02" db="UniProtKB">
        <authorList>
            <consortium name="EnsemblMetazoa"/>
        </authorList>
    </citation>
    <scope>IDENTIFICATION</scope>
    <source>
        <strain evidence="6">USDA</strain>
    </source>
</reference>
<dbReference type="PROSITE" id="PS00626">
    <property type="entry name" value="RCC1_2"/>
    <property type="match status" value="3"/>
</dbReference>
<feature type="repeat" description="RCC1" evidence="2">
    <location>
        <begin position="210"/>
        <end position="259"/>
    </location>
</feature>
<sequence>MANSSEYEIPDTGAVFTFGKSRFAEDLSSHFFVRNDPVKEISCGDEHTALVCKSGRVFLFGKNDFGQLGFGHTKIVNKPSCLKSLKPFQSIHVACGKSHTLISTECNKIFAFGCNSDGQLGVGDLDDRWVPQMISTDLEKTNNIIALSAGCHHSAFLTEEGSVYIWGDNSDGQCGIKNENYLLNPRKIEFQNPINSISCGYYHTAFISLGKVYTFGEDDNGKLGRSDKLPNDVPEGVELDENCISVKCGGSHTIILTESGKAYAFGSNFSGQLGLGNFETEFSIPQRVNFTDENVNLIYVTCGESHSAFLTDEGKLYTCGDGRNGKLCNEDESTNICTPTTIEMFKSFFCTYVSCGGCHTMVLAKALKLENHENASECIINEKKISNEKLSQDHVQNNKESENCDSKSNTESNQNEQEVNSHEEEIYSEIDDFKNENLKQDNVHVEKHVVVQTKKQNEIENDAVVVERKSTFKKLIDKLKWKKSNIKTVNDTSREDNINIKNGLKNQTTSRACVIF</sequence>
<reference evidence="5" key="2">
    <citation type="submission" date="2007-04" db="EMBL/GenBank/DDBJ databases">
        <title>The genome of the human body louse.</title>
        <authorList>
            <consortium name="The Human Body Louse Genome Consortium"/>
            <person name="Kirkness E."/>
            <person name="Walenz B."/>
            <person name="Hass B."/>
            <person name="Bruggner R."/>
            <person name="Strausberg R."/>
        </authorList>
    </citation>
    <scope>NUCLEOTIDE SEQUENCE</scope>
    <source>
        <strain evidence="5">USDA</strain>
    </source>
</reference>
<dbReference type="Proteomes" id="UP000009046">
    <property type="component" value="Unassembled WGS sequence"/>
</dbReference>
<dbReference type="KEGG" id="phu:Phum_PHUM405850"/>